<protein>
    <submittedName>
        <fullName evidence="1">Uncharacterized protein</fullName>
    </submittedName>
</protein>
<name>A0ABW3PUQ2_9BACL</name>
<sequence>MHNSLRIPPLFVDSIHWLTLPDQDYVLEASPEDYHALSPYLYAEKAYLGTPMDSEIRAYIRNGKRVTSGDMACKVLEPFQQDSCWDAIVLAQSYPDRYALNPPLARLLHEVPLHFGTYLGLSHLGPLAAVEFIPLMHWTMQRQALVVFSEQRILPWKEEDVGFSEQGLFLPRKEEDVGFSEQGLFLPRKEEDVDFSEQGLFLPRKEEDVDFSEQGLFLPRKEEGPYPRTDMAVAMEVRPAGGALELHYEGKHEWSHSNAETILASLIRKYSPDQIFIQSALHHVFDSDSAPAVHRRAEDAHSGDVWIQLAEWLSLNQPEPGTRVLLAAGDDHHQMSVCSVTVHSMPALNLLTFSEGEICHEESGLYDRKDQRTVAQDSSTYASSLSR</sequence>
<proteinExistence type="predicted"/>
<reference evidence="2" key="1">
    <citation type="journal article" date="2019" name="Int. J. Syst. Evol. Microbiol.">
        <title>The Global Catalogue of Microorganisms (GCM) 10K type strain sequencing project: providing services to taxonomists for standard genome sequencing and annotation.</title>
        <authorList>
            <consortium name="The Broad Institute Genomics Platform"/>
            <consortium name="The Broad Institute Genome Sequencing Center for Infectious Disease"/>
            <person name="Wu L."/>
            <person name="Ma J."/>
        </authorList>
    </citation>
    <scope>NUCLEOTIDE SEQUENCE [LARGE SCALE GENOMIC DNA]</scope>
    <source>
        <strain evidence="2">CCUG 53519</strain>
    </source>
</reference>
<dbReference type="EMBL" id="JBHTKX010000003">
    <property type="protein sequence ID" value="MFD1130353.1"/>
    <property type="molecule type" value="Genomic_DNA"/>
</dbReference>
<organism evidence="1 2">
    <name type="scientific">Paenibacillus provencensis</name>
    <dbReference type="NCBI Taxonomy" id="441151"/>
    <lineage>
        <taxon>Bacteria</taxon>
        <taxon>Bacillati</taxon>
        <taxon>Bacillota</taxon>
        <taxon>Bacilli</taxon>
        <taxon>Bacillales</taxon>
        <taxon>Paenibacillaceae</taxon>
        <taxon>Paenibacillus</taxon>
    </lineage>
</organism>
<evidence type="ECO:0000313" key="1">
    <source>
        <dbReference type="EMBL" id="MFD1130353.1"/>
    </source>
</evidence>
<keyword evidence="2" id="KW-1185">Reference proteome</keyword>
<comment type="caution">
    <text evidence="1">The sequence shown here is derived from an EMBL/GenBank/DDBJ whole genome shotgun (WGS) entry which is preliminary data.</text>
</comment>
<gene>
    <name evidence="1" type="ORF">ACFQ3J_19585</name>
</gene>
<evidence type="ECO:0000313" key="2">
    <source>
        <dbReference type="Proteomes" id="UP001597169"/>
    </source>
</evidence>
<dbReference type="RefSeq" id="WP_379293678.1">
    <property type="nucleotide sequence ID" value="NZ_JBHTKX010000003.1"/>
</dbReference>
<dbReference type="Proteomes" id="UP001597169">
    <property type="component" value="Unassembled WGS sequence"/>
</dbReference>
<accession>A0ABW3PUQ2</accession>